<proteinExistence type="inferred from homology"/>
<sequence length="312" mass="33272">MKHAIALDIGGTNIKYALVDQNGFIHFESLKPVKSEYDKLSIVSLLKTIIRDVLNIANANQTEIVGIGIGVPSVVDNGVVLFANNLPELDNINVKAIIKEEFGLPVFVDNDANLMGLGEVKYGTAGSISDAVFLTVGTGIGGALILNGQLYGGYRNRGTELGFLIVDSNKSADTCGTAGSLEAMASVTALINDYKKILAENNHHPDTNIDGKYIIAKYLENEPCAITAMNNHFYYMAVGIASLINVFAPQKVIIGGGISEAGDFYCEKISALVNKMAMKETSEFTRIELASLGNKAGFLGAAALIFNNRQTA</sequence>
<gene>
    <name evidence="2" type="ORF">QTN47_09900</name>
</gene>
<evidence type="ECO:0000256" key="1">
    <source>
        <dbReference type="ARBA" id="ARBA00006479"/>
    </source>
</evidence>
<name>A0ABV3ZD52_9BACT</name>
<dbReference type="PANTHER" id="PTHR18964">
    <property type="entry name" value="ROK (REPRESSOR, ORF, KINASE) FAMILY"/>
    <property type="match status" value="1"/>
</dbReference>
<dbReference type="Proteomes" id="UP001560573">
    <property type="component" value="Unassembled WGS sequence"/>
</dbReference>
<dbReference type="SUPFAM" id="SSF53067">
    <property type="entry name" value="Actin-like ATPase domain"/>
    <property type="match status" value="1"/>
</dbReference>
<keyword evidence="3" id="KW-1185">Reference proteome</keyword>
<organism evidence="2 3">
    <name type="scientific">Danxiaibacter flavus</name>
    <dbReference type="NCBI Taxonomy" id="3049108"/>
    <lineage>
        <taxon>Bacteria</taxon>
        <taxon>Pseudomonadati</taxon>
        <taxon>Bacteroidota</taxon>
        <taxon>Chitinophagia</taxon>
        <taxon>Chitinophagales</taxon>
        <taxon>Chitinophagaceae</taxon>
        <taxon>Danxiaibacter</taxon>
    </lineage>
</organism>
<protein>
    <submittedName>
        <fullName evidence="2">ROK family protein</fullName>
    </submittedName>
</protein>
<evidence type="ECO:0000313" key="3">
    <source>
        <dbReference type="Proteomes" id="UP001560573"/>
    </source>
</evidence>
<dbReference type="Gene3D" id="3.30.420.40">
    <property type="match status" value="2"/>
</dbReference>
<comment type="caution">
    <text evidence="2">The sequence shown here is derived from an EMBL/GenBank/DDBJ whole genome shotgun (WGS) entry which is preliminary data.</text>
</comment>
<evidence type="ECO:0000313" key="2">
    <source>
        <dbReference type="EMBL" id="MEX6687807.1"/>
    </source>
</evidence>
<dbReference type="PANTHER" id="PTHR18964:SF149">
    <property type="entry name" value="BIFUNCTIONAL UDP-N-ACETYLGLUCOSAMINE 2-EPIMERASE_N-ACETYLMANNOSAMINE KINASE"/>
    <property type="match status" value="1"/>
</dbReference>
<accession>A0ABV3ZD52</accession>
<dbReference type="InterPro" id="IPR043129">
    <property type="entry name" value="ATPase_NBD"/>
</dbReference>
<dbReference type="InterPro" id="IPR000600">
    <property type="entry name" value="ROK"/>
</dbReference>
<reference evidence="2 3" key="1">
    <citation type="submission" date="2023-07" db="EMBL/GenBank/DDBJ databases">
        <authorList>
            <person name="Lian W.-H."/>
        </authorList>
    </citation>
    <scope>NUCLEOTIDE SEQUENCE [LARGE SCALE GENOMIC DNA]</scope>
    <source>
        <strain evidence="2 3">SYSU DXS3180</strain>
    </source>
</reference>
<dbReference type="Pfam" id="PF00480">
    <property type="entry name" value="ROK"/>
    <property type="match status" value="1"/>
</dbReference>
<dbReference type="RefSeq" id="WP_369329211.1">
    <property type="nucleotide sequence ID" value="NZ_JAULBC010000002.1"/>
</dbReference>
<comment type="similarity">
    <text evidence="1">Belongs to the ROK (NagC/XylR) family.</text>
</comment>
<dbReference type="EMBL" id="JAULBC010000002">
    <property type="protein sequence ID" value="MEX6687807.1"/>
    <property type="molecule type" value="Genomic_DNA"/>
</dbReference>